<dbReference type="GO" id="GO:0008236">
    <property type="term" value="F:serine-type peptidase activity"/>
    <property type="evidence" value="ECO:0007669"/>
    <property type="project" value="UniProtKB-KW"/>
</dbReference>
<feature type="active site" description="Proton donor/acceptor" evidence="7">
    <location>
        <position position="156"/>
    </location>
</feature>
<evidence type="ECO:0000256" key="7">
    <source>
        <dbReference type="PIRSR" id="PIRSR001217-1"/>
    </source>
</evidence>
<evidence type="ECO:0000256" key="5">
    <source>
        <dbReference type="ARBA" id="ARBA00022825"/>
    </source>
</evidence>
<gene>
    <name evidence="9" type="primary">sppA_2</name>
    <name evidence="9" type="ORF">NCTC12871_01468</name>
</gene>
<keyword evidence="6" id="KW-0472">Membrane</keyword>
<name>A0A448TVM0_9PAST</name>
<dbReference type="CDD" id="cd07018">
    <property type="entry name" value="S49_SppA_67K_type"/>
    <property type="match status" value="1"/>
</dbReference>
<evidence type="ECO:0000259" key="8">
    <source>
        <dbReference type="Pfam" id="PF01343"/>
    </source>
</evidence>
<dbReference type="InterPro" id="IPR004635">
    <property type="entry name" value="Pept_S49_SppA"/>
</dbReference>
<dbReference type="InterPro" id="IPR047272">
    <property type="entry name" value="S49_SppA_C"/>
</dbReference>
<feature type="domain" description="Peptidase S49" evidence="8">
    <location>
        <begin position="343"/>
        <end position="488"/>
    </location>
</feature>
<dbReference type="Pfam" id="PF01343">
    <property type="entry name" value="Peptidase_S49"/>
    <property type="match status" value="2"/>
</dbReference>
<evidence type="ECO:0000256" key="1">
    <source>
        <dbReference type="ARBA" id="ARBA00004370"/>
    </source>
</evidence>
<organism evidence="9 10">
    <name type="scientific">Actinobacillus delphinicola</name>
    <dbReference type="NCBI Taxonomy" id="51161"/>
    <lineage>
        <taxon>Bacteria</taxon>
        <taxon>Pseudomonadati</taxon>
        <taxon>Pseudomonadota</taxon>
        <taxon>Gammaproteobacteria</taxon>
        <taxon>Pasteurellales</taxon>
        <taxon>Pasteurellaceae</taxon>
        <taxon>Actinobacillus</taxon>
    </lineage>
</organism>
<evidence type="ECO:0000313" key="9">
    <source>
        <dbReference type="EMBL" id="VEJ09977.1"/>
    </source>
</evidence>
<dbReference type="GO" id="GO:0016020">
    <property type="term" value="C:membrane"/>
    <property type="evidence" value="ECO:0007669"/>
    <property type="project" value="UniProtKB-SubCell"/>
</dbReference>
<dbReference type="SUPFAM" id="SSF52096">
    <property type="entry name" value="ClpP/crotonase"/>
    <property type="match status" value="2"/>
</dbReference>
<dbReference type="InterPro" id="IPR029045">
    <property type="entry name" value="ClpP/crotonase-like_dom_sf"/>
</dbReference>
<comment type="similarity">
    <text evidence="2">Belongs to the peptidase S49 family.</text>
</comment>
<evidence type="ECO:0000256" key="2">
    <source>
        <dbReference type="ARBA" id="ARBA00008683"/>
    </source>
</evidence>
<feature type="active site" description="Nucleophile" evidence="7">
    <location>
        <position position="359"/>
    </location>
</feature>
<dbReference type="InterPro" id="IPR047217">
    <property type="entry name" value="S49_SppA_67K_type_N"/>
</dbReference>
<dbReference type="KEGG" id="adp:NCTC12871_01468"/>
<feature type="domain" description="Peptidase S49" evidence="8">
    <location>
        <begin position="88"/>
        <end position="237"/>
    </location>
</feature>
<comment type="subcellular location">
    <subcellularLocation>
        <location evidence="1">Membrane</location>
    </subcellularLocation>
</comment>
<protein>
    <submittedName>
        <fullName evidence="9">Signal peptide peptidase SppA, 67K type</fullName>
        <ecNumber evidence="9">3.1.3.2</ecNumber>
        <ecNumber evidence="9">3.4.21.-</ecNumber>
    </submittedName>
</protein>
<dbReference type="GO" id="GO:0003993">
    <property type="term" value="F:acid phosphatase activity"/>
    <property type="evidence" value="ECO:0007669"/>
    <property type="project" value="UniProtKB-EC"/>
</dbReference>
<sequence length="574" mass="63424">MPQKGALYIDLNGYLADNRPEDSVRQLVKEALSSSDDTPQQYSIFDLVNAIRHAKNDPKIDGLVLNLSDFTQGNFPAIHYVGDAIADFKQSHKPVIAYAQNYGQRSYLLASYADQIYMNPMGQVGITGLNVENLYFKNLLDKLDVTPHIFRVGTYKSAVEPFMREDMSQAARSNMQRWLDQTWQDYVNVVAKNRNITAQQVLPSATTYLDDLKRLNGDNTLYAKERHLVTNFANSLTFEKALADKFGENKEGEPNLINYDTYLKTLPDVMTTTKKDKIAVISVEGDIIDGESRDGQTGGDTIVKQLNEVYHDDNIKGVILRVNSPGGSAFASELIRQMLMQIKAEGKPVVVSMGGMAASGGYWISSGANYIVADPDTLTGSIGIFAMIPTFEKTLHKIGVNADGVSTSDLAKSSMLSGITPINGDILQQEINHGYDRFLTIVSEGRHMSKADVDKIAQGQVWLGRDALKNHLVDELGNFDDAVAKVKSLIVADNDKITEKDLGVEWVENEDNPTLFSFFKGLDQQGKAAIKAQVIESLGLPKAYTQVTDKVNLLDKFNDPKGQYLYCLGCGDIQ</sequence>
<evidence type="ECO:0000256" key="6">
    <source>
        <dbReference type="ARBA" id="ARBA00023136"/>
    </source>
</evidence>
<dbReference type="EC" id="3.1.3.2" evidence="9"/>
<dbReference type="InterPro" id="IPR004634">
    <property type="entry name" value="Pept_S49_pIV"/>
</dbReference>
<keyword evidence="3" id="KW-0645">Protease</keyword>
<keyword evidence="10" id="KW-1185">Reference proteome</keyword>
<dbReference type="PANTHER" id="PTHR33209">
    <property type="entry name" value="PROTEASE 4"/>
    <property type="match status" value="1"/>
</dbReference>
<dbReference type="CDD" id="cd07023">
    <property type="entry name" value="S49_Sppa_N_C"/>
    <property type="match status" value="1"/>
</dbReference>
<evidence type="ECO:0000256" key="3">
    <source>
        <dbReference type="ARBA" id="ARBA00022670"/>
    </source>
</evidence>
<dbReference type="InterPro" id="IPR002142">
    <property type="entry name" value="Peptidase_S49"/>
</dbReference>
<dbReference type="EC" id="3.4.21.-" evidence="9"/>
<dbReference type="NCBIfam" id="TIGR00706">
    <property type="entry name" value="SppA_dom"/>
    <property type="match status" value="1"/>
</dbReference>
<accession>A0A448TVM0</accession>
<dbReference type="EMBL" id="LR134510">
    <property type="protein sequence ID" value="VEJ09977.1"/>
    <property type="molecule type" value="Genomic_DNA"/>
</dbReference>
<keyword evidence="4 9" id="KW-0378">Hydrolase</keyword>
<evidence type="ECO:0000313" key="10">
    <source>
        <dbReference type="Proteomes" id="UP000279799"/>
    </source>
</evidence>
<dbReference type="Gene3D" id="3.90.226.10">
    <property type="entry name" value="2-enoyl-CoA Hydratase, Chain A, domain 1"/>
    <property type="match status" value="3"/>
</dbReference>
<keyword evidence="5" id="KW-0720">Serine protease</keyword>
<dbReference type="NCBIfam" id="TIGR00705">
    <property type="entry name" value="SppA_67K"/>
    <property type="match status" value="1"/>
</dbReference>
<dbReference type="GO" id="GO:0006465">
    <property type="term" value="P:signal peptide processing"/>
    <property type="evidence" value="ECO:0007669"/>
    <property type="project" value="InterPro"/>
</dbReference>
<dbReference type="AlphaFoldDB" id="A0A448TVM0"/>
<dbReference type="Proteomes" id="UP000279799">
    <property type="component" value="Chromosome"/>
</dbReference>
<proteinExistence type="inferred from homology"/>
<dbReference type="PIRSF" id="PIRSF001217">
    <property type="entry name" value="Protease_4_SppA"/>
    <property type="match status" value="1"/>
</dbReference>
<evidence type="ECO:0000256" key="4">
    <source>
        <dbReference type="ARBA" id="ARBA00022801"/>
    </source>
</evidence>
<dbReference type="Gene3D" id="6.20.330.10">
    <property type="match status" value="1"/>
</dbReference>
<reference evidence="9 10" key="1">
    <citation type="submission" date="2018-12" db="EMBL/GenBank/DDBJ databases">
        <authorList>
            <consortium name="Pathogen Informatics"/>
        </authorList>
    </citation>
    <scope>NUCLEOTIDE SEQUENCE [LARGE SCALE GENOMIC DNA]</scope>
    <source>
        <strain evidence="9 10">NCTC12871</strain>
    </source>
</reference>
<dbReference type="PANTHER" id="PTHR33209:SF1">
    <property type="entry name" value="PEPTIDASE S49 DOMAIN-CONTAINING PROTEIN"/>
    <property type="match status" value="1"/>
</dbReference>